<evidence type="ECO:0000313" key="1">
    <source>
        <dbReference type="EMBL" id="GMH72349.1"/>
    </source>
</evidence>
<dbReference type="Proteomes" id="UP001165082">
    <property type="component" value="Unassembled WGS sequence"/>
</dbReference>
<reference evidence="1" key="1">
    <citation type="submission" date="2022-07" db="EMBL/GenBank/DDBJ databases">
        <title>Genome analysis of Parmales, a sister group of diatoms, reveals the evolutionary specialization of diatoms from phago-mixotrophs to photoautotrophs.</title>
        <authorList>
            <person name="Ban H."/>
            <person name="Sato S."/>
            <person name="Yoshikawa S."/>
            <person name="Kazumasa Y."/>
            <person name="Nakamura Y."/>
            <person name="Ichinomiya M."/>
            <person name="Saitoh K."/>
            <person name="Sato N."/>
            <person name="Blanc-Mathieu R."/>
            <person name="Endo H."/>
            <person name="Kuwata A."/>
            <person name="Ogata H."/>
        </authorList>
    </citation>
    <scope>NUCLEOTIDE SEQUENCE</scope>
</reference>
<dbReference type="PANTHER" id="PTHR38585">
    <property type="entry name" value="TRANSMEMBRANE PROTEIN"/>
    <property type="match status" value="1"/>
</dbReference>
<gene>
    <name evidence="1" type="ORF">TrRE_jg5939</name>
</gene>
<name>A0A9W7E8K1_9STRA</name>
<dbReference type="PANTHER" id="PTHR38585:SF1">
    <property type="entry name" value="TRANSMEMBRANE PROTEIN"/>
    <property type="match status" value="1"/>
</dbReference>
<dbReference type="EMBL" id="BRXZ01001485">
    <property type="protein sequence ID" value="GMH72349.1"/>
    <property type="molecule type" value="Genomic_DNA"/>
</dbReference>
<dbReference type="OrthoDB" id="70850at2759"/>
<keyword evidence="2" id="KW-1185">Reference proteome</keyword>
<sequence length="233" mass="24916">MGRYGGLIRRAVLNSTSAGIVTVCFAGCLTHHVHHTFISPSQQPPSNTSKRASHALRVSLLTCLTFVLLGGTFQSTSPSSLFSPGAFARSSVPAPSAAYATPREKRLLISLYRKHGCHTCGTRANLQVIGDHVPPNVVVKAIGGKLNSIKQVFLPHCPSCSSKQGAALTRSLVDGKWKGVGKASVVHFRPRLFWAAGTLVANAGDWQELESFEAAAENLAVTTVDKLRRLFSN</sequence>
<comment type="caution">
    <text evidence="1">The sequence shown here is derived from an EMBL/GenBank/DDBJ whole genome shotgun (WGS) entry which is preliminary data.</text>
</comment>
<evidence type="ECO:0000313" key="2">
    <source>
        <dbReference type="Proteomes" id="UP001165082"/>
    </source>
</evidence>
<proteinExistence type="predicted"/>
<organism evidence="1 2">
    <name type="scientific">Triparma retinervis</name>
    <dbReference type="NCBI Taxonomy" id="2557542"/>
    <lineage>
        <taxon>Eukaryota</taxon>
        <taxon>Sar</taxon>
        <taxon>Stramenopiles</taxon>
        <taxon>Ochrophyta</taxon>
        <taxon>Bolidophyceae</taxon>
        <taxon>Parmales</taxon>
        <taxon>Triparmaceae</taxon>
        <taxon>Triparma</taxon>
    </lineage>
</organism>
<protein>
    <submittedName>
        <fullName evidence="1">Uncharacterized protein</fullName>
    </submittedName>
</protein>
<accession>A0A9W7E8K1</accession>
<dbReference type="AlphaFoldDB" id="A0A9W7E8K1"/>